<dbReference type="InterPro" id="IPR036986">
    <property type="entry name" value="S4_RNA-bd_sf"/>
</dbReference>
<comment type="caution">
    <text evidence="2">The sequence shown here is derived from an EMBL/GenBank/DDBJ whole genome shotgun (WGS) entry which is preliminary data.</text>
</comment>
<dbReference type="RefSeq" id="WP_353290077.1">
    <property type="nucleotide sequence ID" value="NZ_BAABQM010000004.1"/>
</dbReference>
<protein>
    <submittedName>
        <fullName evidence="2">S4 domain-containing protein YaaA</fullName>
    </submittedName>
</protein>
<evidence type="ECO:0000313" key="3">
    <source>
        <dbReference type="Proteomes" id="UP001449582"/>
    </source>
</evidence>
<sequence length="74" mass="8334">MQKIFITTKYITLGQMLKFAGIITNGCEAKMFLENSTVLVDGVEDNRRGRKLYPTMTITIQGVGDYVIEQDKGE</sequence>
<name>A0ABP9UA02_9BACT</name>
<keyword evidence="3" id="KW-1185">Reference proteome</keyword>
<dbReference type="Gene3D" id="3.10.290.10">
    <property type="entry name" value="RNA-binding S4 domain"/>
    <property type="match status" value="1"/>
</dbReference>
<organism evidence="2 3">
    <name type="scientific">Ureaplasma ceti</name>
    <dbReference type="NCBI Taxonomy" id="3119530"/>
    <lineage>
        <taxon>Bacteria</taxon>
        <taxon>Bacillati</taxon>
        <taxon>Mycoplasmatota</taxon>
        <taxon>Mycoplasmoidales</taxon>
        <taxon>Mycoplasmoidaceae</taxon>
        <taxon>Ureaplasma</taxon>
    </lineage>
</organism>
<dbReference type="SUPFAM" id="SSF55174">
    <property type="entry name" value="Alpha-L RNA-binding motif"/>
    <property type="match status" value="1"/>
</dbReference>
<evidence type="ECO:0000313" key="2">
    <source>
        <dbReference type="EMBL" id="GAA5414917.1"/>
    </source>
</evidence>
<dbReference type="EMBL" id="BAABQM010000004">
    <property type="protein sequence ID" value="GAA5414917.1"/>
    <property type="molecule type" value="Genomic_DNA"/>
</dbReference>
<reference evidence="2" key="1">
    <citation type="submission" date="2024-02" db="EMBL/GenBank/DDBJ databases">
        <title>Draft genome sequence of new strains in genus Ureaplasma.</title>
        <authorList>
            <person name="Nakajima Y."/>
            <person name="Segawa T."/>
        </authorList>
    </citation>
    <scope>NUCLEOTIDE SEQUENCE [LARGE SCALE GENOMIC DNA]</scope>
    <source>
        <strain evidence="2">OM1</strain>
    </source>
</reference>
<gene>
    <name evidence="2" type="primary">yaaA</name>
    <name evidence="2" type="ORF">UREOM_6280</name>
</gene>
<dbReference type="Pfam" id="PF13275">
    <property type="entry name" value="S4_2"/>
    <property type="match status" value="1"/>
</dbReference>
<dbReference type="PROSITE" id="PS50889">
    <property type="entry name" value="S4"/>
    <property type="match status" value="1"/>
</dbReference>
<keyword evidence="1" id="KW-0694">RNA-binding</keyword>
<accession>A0ABP9UA02</accession>
<evidence type="ECO:0000256" key="1">
    <source>
        <dbReference type="PROSITE-ProRule" id="PRU00182"/>
    </source>
</evidence>
<proteinExistence type="predicted"/>
<dbReference type="Proteomes" id="UP001449582">
    <property type="component" value="Unassembled WGS sequence"/>
</dbReference>